<evidence type="ECO:0000313" key="1">
    <source>
        <dbReference type="EMBL" id="KAI5671444.1"/>
    </source>
</evidence>
<sequence>MSMIVLSSGCFLHTFVSSVWLDTRHHMVGTPEIDAPFAVALCALYASWTFLVVRCWVGSGLFHILLVLVFIDCLVVNFFSKFRLWHKKHQTNLRKSISRIASKTSSRPNIWMFLWRAAQNILPTGQILQRRGIGDSITCIHCGNAVETNRNVLFDCDFAKKAGNHLPLRRKWLQTTTYNFKDLFQLLLFDMIQQT</sequence>
<name>A0ACC0BFM6_CATRO</name>
<dbReference type="EMBL" id="CM044703">
    <property type="protein sequence ID" value="KAI5671444.1"/>
    <property type="molecule type" value="Genomic_DNA"/>
</dbReference>
<reference evidence="2" key="1">
    <citation type="journal article" date="2023" name="Nat. Plants">
        <title>Single-cell RNA sequencing provides a high-resolution roadmap for understanding the multicellular compartmentation of specialized metabolism.</title>
        <authorList>
            <person name="Sun S."/>
            <person name="Shen X."/>
            <person name="Li Y."/>
            <person name="Li Y."/>
            <person name="Wang S."/>
            <person name="Li R."/>
            <person name="Zhang H."/>
            <person name="Shen G."/>
            <person name="Guo B."/>
            <person name="Wei J."/>
            <person name="Xu J."/>
            <person name="St-Pierre B."/>
            <person name="Chen S."/>
            <person name="Sun C."/>
        </authorList>
    </citation>
    <scope>NUCLEOTIDE SEQUENCE [LARGE SCALE GENOMIC DNA]</scope>
</reference>
<gene>
    <name evidence="1" type="ORF">M9H77_11808</name>
</gene>
<protein>
    <submittedName>
        <fullName evidence="1">Uncharacterized protein</fullName>
    </submittedName>
</protein>
<dbReference type="Proteomes" id="UP001060085">
    <property type="component" value="Linkage Group LG03"/>
</dbReference>
<comment type="caution">
    <text evidence="1">The sequence shown here is derived from an EMBL/GenBank/DDBJ whole genome shotgun (WGS) entry which is preliminary data.</text>
</comment>
<proteinExistence type="predicted"/>
<organism evidence="1 2">
    <name type="scientific">Catharanthus roseus</name>
    <name type="common">Madagascar periwinkle</name>
    <name type="synonym">Vinca rosea</name>
    <dbReference type="NCBI Taxonomy" id="4058"/>
    <lineage>
        <taxon>Eukaryota</taxon>
        <taxon>Viridiplantae</taxon>
        <taxon>Streptophyta</taxon>
        <taxon>Embryophyta</taxon>
        <taxon>Tracheophyta</taxon>
        <taxon>Spermatophyta</taxon>
        <taxon>Magnoliopsida</taxon>
        <taxon>eudicotyledons</taxon>
        <taxon>Gunneridae</taxon>
        <taxon>Pentapetalae</taxon>
        <taxon>asterids</taxon>
        <taxon>lamiids</taxon>
        <taxon>Gentianales</taxon>
        <taxon>Apocynaceae</taxon>
        <taxon>Rauvolfioideae</taxon>
        <taxon>Vinceae</taxon>
        <taxon>Catharanthinae</taxon>
        <taxon>Catharanthus</taxon>
    </lineage>
</organism>
<keyword evidence="2" id="KW-1185">Reference proteome</keyword>
<accession>A0ACC0BFM6</accession>
<evidence type="ECO:0000313" key="2">
    <source>
        <dbReference type="Proteomes" id="UP001060085"/>
    </source>
</evidence>